<reference evidence="3" key="1">
    <citation type="submission" date="2016-10" db="EMBL/GenBank/DDBJ databases">
        <authorList>
            <person name="Varghese N."/>
            <person name="Submissions S."/>
        </authorList>
    </citation>
    <scope>NUCLEOTIDE SEQUENCE [LARGE SCALE GENOMIC DNA]</scope>
    <source>
        <strain evidence="3">DSM 13078</strain>
    </source>
</reference>
<dbReference type="OrthoDB" id="181175at2157"/>
<organism evidence="2 3">
    <name type="scientific">Natronobacterium haloterrestre</name>
    <name type="common">Halobiforma haloterrestris</name>
    <dbReference type="NCBI Taxonomy" id="148448"/>
    <lineage>
        <taxon>Archaea</taxon>
        <taxon>Methanobacteriati</taxon>
        <taxon>Methanobacteriota</taxon>
        <taxon>Stenosarchaea group</taxon>
        <taxon>Halobacteria</taxon>
        <taxon>Halobacteriales</taxon>
        <taxon>Natrialbaceae</taxon>
        <taxon>Natronobacterium</taxon>
    </lineage>
</organism>
<dbReference type="Proteomes" id="UP000199161">
    <property type="component" value="Unassembled WGS sequence"/>
</dbReference>
<dbReference type="EMBL" id="FOKW01000012">
    <property type="protein sequence ID" value="SFC62256.1"/>
    <property type="molecule type" value="Genomic_DNA"/>
</dbReference>
<name>A0A1I1KN04_NATHA</name>
<evidence type="ECO:0000259" key="1">
    <source>
        <dbReference type="Pfam" id="PF18545"/>
    </source>
</evidence>
<sequence length="83" mass="9342">MSDNDIVGEVIEAIAQSDNMDASEVDFILADYIDPVVLEKLENMDDGVWEFTFRVSDHQVRLTHGGTIFIDGMKYEACSGRQK</sequence>
<protein>
    <recommendedName>
        <fullName evidence="1">Halobacterial output domain-containing protein</fullName>
    </recommendedName>
</protein>
<keyword evidence="3" id="KW-1185">Reference proteome</keyword>
<feature type="domain" description="Halobacterial output" evidence="1">
    <location>
        <begin position="6"/>
        <end position="71"/>
    </location>
</feature>
<dbReference type="RefSeq" id="WP_089789618.1">
    <property type="nucleotide sequence ID" value="NZ_FOKW01000012.1"/>
</dbReference>
<dbReference type="Pfam" id="PF18545">
    <property type="entry name" value="HalOD1"/>
    <property type="match status" value="1"/>
</dbReference>
<dbReference type="InterPro" id="IPR040624">
    <property type="entry name" value="HalOD1"/>
</dbReference>
<proteinExistence type="predicted"/>
<evidence type="ECO:0000313" key="3">
    <source>
        <dbReference type="Proteomes" id="UP000199161"/>
    </source>
</evidence>
<accession>A0A1I1KN04</accession>
<evidence type="ECO:0000313" key="2">
    <source>
        <dbReference type="EMBL" id="SFC62256.1"/>
    </source>
</evidence>
<dbReference type="AlphaFoldDB" id="A0A1I1KN04"/>
<gene>
    <name evidence="2" type="ORF">SAMN05444422_11259</name>
</gene>